<dbReference type="InterPro" id="IPR012349">
    <property type="entry name" value="Split_barrel_FMN-bd"/>
</dbReference>
<dbReference type="Gene3D" id="2.30.110.10">
    <property type="entry name" value="Electron Transport, Fmn-binding Protein, Chain A"/>
    <property type="match status" value="1"/>
</dbReference>
<dbReference type="Pfam" id="PF01613">
    <property type="entry name" value="Flavin_Reduct"/>
    <property type="match status" value="1"/>
</dbReference>
<keyword evidence="3" id="KW-1185">Reference proteome</keyword>
<dbReference type="EMBL" id="JBHRTR010000028">
    <property type="protein sequence ID" value="MFC3228349.1"/>
    <property type="molecule type" value="Genomic_DNA"/>
</dbReference>
<feature type="domain" description="Flavin reductase like" evidence="1">
    <location>
        <begin position="19"/>
        <end position="176"/>
    </location>
</feature>
<gene>
    <name evidence="2" type="ORF">ACFOGJ_13990</name>
</gene>
<dbReference type="Proteomes" id="UP001595528">
    <property type="component" value="Unassembled WGS sequence"/>
</dbReference>
<keyword evidence="2" id="KW-0560">Oxidoreductase</keyword>
<evidence type="ECO:0000313" key="2">
    <source>
        <dbReference type="EMBL" id="MFC3228349.1"/>
    </source>
</evidence>
<evidence type="ECO:0000259" key="1">
    <source>
        <dbReference type="SMART" id="SM00903"/>
    </source>
</evidence>
<dbReference type="PANTHER" id="PTHR43812:SF2">
    <property type="entry name" value="FLAVIN REDUCTASE LIKE DOMAIN-CONTAINING PROTEIN"/>
    <property type="match status" value="1"/>
</dbReference>
<dbReference type="RefSeq" id="WP_379901376.1">
    <property type="nucleotide sequence ID" value="NZ_JBHRTR010000028.1"/>
</dbReference>
<accession>A0ABV7L187</accession>
<protein>
    <submittedName>
        <fullName evidence="2">Flavin reductase family protein</fullName>
        <ecNumber evidence="2">1.5.1.-</ecNumber>
    </submittedName>
</protein>
<organism evidence="2 3">
    <name type="scientific">Marinibaculum pumilum</name>
    <dbReference type="NCBI Taxonomy" id="1766165"/>
    <lineage>
        <taxon>Bacteria</taxon>
        <taxon>Pseudomonadati</taxon>
        <taxon>Pseudomonadota</taxon>
        <taxon>Alphaproteobacteria</taxon>
        <taxon>Rhodospirillales</taxon>
        <taxon>Rhodospirillaceae</taxon>
        <taxon>Marinibaculum</taxon>
    </lineage>
</organism>
<comment type="caution">
    <text evidence="2">The sequence shown here is derived from an EMBL/GenBank/DDBJ whole genome shotgun (WGS) entry which is preliminary data.</text>
</comment>
<dbReference type="SUPFAM" id="SSF50475">
    <property type="entry name" value="FMN-binding split barrel"/>
    <property type="match status" value="1"/>
</dbReference>
<evidence type="ECO:0000313" key="3">
    <source>
        <dbReference type="Proteomes" id="UP001595528"/>
    </source>
</evidence>
<dbReference type="InterPro" id="IPR002563">
    <property type="entry name" value="Flavin_Rdtase-like_dom"/>
</dbReference>
<sequence>MEYTPARDDHGLPFSPFSACLVPRPIGWISTVSADGVPNLAPFSFFNGVGYAPPTVVVCPNGPHADGGEKDTPVNIAATGEFVVNVATLDLAEKLNVTGMAHPRQVDEFAAAGLTAAPSAVVRPPRVAESPIHLECRHLTTVLLPSWTAHPLRAVFGEVVRVHIDDRLVVDGRVSMERLRPLARLGYQDYCGLGQVFEMPLPEFDRLLRPDIPDENGAG</sequence>
<dbReference type="GO" id="GO:0016491">
    <property type="term" value="F:oxidoreductase activity"/>
    <property type="evidence" value="ECO:0007669"/>
    <property type="project" value="UniProtKB-KW"/>
</dbReference>
<dbReference type="SMART" id="SM00903">
    <property type="entry name" value="Flavin_Reduct"/>
    <property type="match status" value="1"/>
</dbReference>
<proteinExistence type="predicted"/>
<reference evidence="3" key="1">
    <citation type="journal article" date="2019" name="Int. J. Syst. Evol. Microbiol.">
        <title>The Global Catalogue of Microorganisms (GCM) 10K type strain sequencing project: providing services to taxonomists for standard genome sequencing and annotation.</title>
        <authorList>
            <consortium name="The Broad Institute Genomics Platform"/>
            <consortium name="The Broad Institute Genome Sequencing Center for Infectious Disease"/>
            <person name="Wu L."/>
            <person name="Ma J."/>
        </authorList>
    </citation>
    <scope>NUCLEOTIDE SEQUENCE [LARGE SCALE GENOMIC DNA]</scope>
    <source>
        <strain evidence="3">KCTC 42964</strain>
    </source>
</reference>
<name>A0ABV7L187_9PROT</name>
<dbReference type="PANTHER" id="PTHR43812">
    <property type="entry name" value="BLR2425 PROTEIN"/>
    <property type="match status" value="1"/>
</dbReference>
<dbReference type="EC" id="1.5.1.-" evidence="2"/>